<proteinExistence type="predicted"/>
<dbReference type="EMBL" id="JAGSOY010000158">
    <property type="protein sequence ID" value="MBU2714135.1"/>
    <property type="molecule type" value="Genomic_DNA"/>
</dbReference>
<reference evidence="1 2" key="1">
    <citation type="submission" date="2021-04" db="EMBL/GenBank/DDBJ databases">
        <authorList>
            <person name="Pira H."/>
            <person name="Risdian C."/>
            <person name="Wink J."/>
        </authorList>
    </citation>
    <scope>NUCLEOTIDE SEQUENCE [LARGE SCALE GENOMIC DNA]</scope>
    <source>
        <strain evidence="1 2">WH53</strain>
    </source>
</reference>
<dbReference type="RefSeq" id="WP_215822404.1">
    <property type="nucleotide sequence ID" value="NZ_JAGSOY010000158.1"/>
</dbReference>
<accession>A0ABS5ZL88</accession>
<comment type="caution">
    <text evidence="1">The sequence shown here is derived from an EMBL/GenBank/DDBJ whole genome shotgun (WGS) entry which is preliminary data.</text>
</comment>
<dbReference type="Proteomes" id="UP000690515">
    <property type="component" value="Unassembled WGS sequence"/>
</dbReference>
<evidence type="ECO:0000313" key="1">
    <source>
        <dbReference type="EMBL" id="MBU2714135.1"/>
    </source>
</evidence>
<keyword evidence="2" id="KW-1185">Reference proteome</keyword>
<protein>
    <submittedName>
        <fullName evidence="1">Uncharacterized protein</fullName>
    </submittedName>
</protein>
<organism evidence="1 2">
    <name type="scientific">Zooshikella harenae</name>
    <dbReference type="NCBI Taxonomy" id="2827238"/>
    <lineage>
        <taxon>Bacteria</taxon>
        <taxon>Pseudomonadati</taxon>
        <taxon>Pseudomonadota</taxon>
        <taxon>Gammaproteobacteria</taxon>
        <taxon>Oceanospirillales</taxon>
        <taxon>Zooshikellaceae</taxon>
        <taxon>Zooshikella</taxon>
    </lineage>
</organism>
<evidence type="ECO:0000313" key="2">
    <source>
        <dbReference type="Proteomes" id="UP000690515"/>
    </source>
</evidence>
<name>A0ABS5ZL88_9GAMM</name>
<sequence>MFSKKNKRKITVDKNKYYWSATGDDGWINLYIMNDIPNSPKLVCYFYYHQDEIEFEYDGKIGVKLTNQFVITSYIVRQVIEYGLSKGWEPFKKGKDLRLGHIDEYIDLRLDKNKADLIGDKKSRT</sequence>
<gene>
    <name evidence="1" type="ORF">KCG35_24080</name>
</gene>